<sequence length="54" mass="6440">MSPFSFVSYSLFKELKIHYSVYERIIFKTTNYSKFYDVVFSFSFFIGGRFPSPS</sequence>
<name>A0A0F0CVG3_9BACT</name>
<gene>
    <name evidence="1" type="ORF">OMAG_000713</name>
</gene>
<reference evidence="1 2" key="1">
    <citation type="submission" date="2015-02" db="EMBL/GenBank/DDBJ databases">
        <title>Single-cell genomics of uncultivated deep-branching MTB reveals a conserved set of magnetosome genes.</title>
        <authorList>
            <person name="Kolinko S."/>
            <person name="Richter M."/>
            <person name="Glockner F.O."/>
            <person name="Brachmann A."/>
            <person name="Schuler D."/>
        </authorList>
    </citation>
    <scope>NUCLEOTIDE SEQUENCE [LARGE SCALE GENOMIC DNA]</scope>
    <source>
        <strain evidence="1">SKK-01</strain>
    </source>
</reference>
<dbReference type="AlphaFoldDB" id="A0A0F0CVG3"/>
<organism evidence="1 2">
    <name type="scientific">Candidatus Omnitrophus magneticus</name>
    <dbReference type="NCBI Taxonomy" id="1609969"/>
    <lineage>
        <taxon>Bacteria</taxon>
        <taxon>Pseudomonadati</taxon>
        <taxon>Candidatus Omnitrophota</taxon>
        <taxon>Candidatus Omnitrophus</taxon>
    </lineage>
</organism>
<keyword evidence="2" id="KW-1185">Reference proteome</keyword>
<dbReference type="EMBL" id="JYNY01000163">
    <property type="protein sequence ID" value="KJJ85420.1"/>
    <property type="molecule type" value="Genomic_DNA"/>
</dbReference>
<accession>A0A0F0CVG3</accession>
<protein>
    <submittedName>
        <fullName evidence="1">Uncharacterized protein</fullName>
    </submittedName>
</protein>
<comment type="caution">
    <text evidence="1">The sequence shown here is derived from an EMBL/GenBank/DDBJ whole genome shotgun (WGS) entry which is preliminary data.</text>
</comment>
<evidence type="ECO:0000313" key="1">
    <source>
        <dbReference type="EMBL" id="KJJ85420.1"/>
    </source>
</evidence>
<proteinExistence type="predicted"/>
<evidence type="ECO:0000313" key="2">
    <source>
        <dbReference type="Proteomes" id="UP000033428"/>
    </source>
</evidence>
<dbReference type="Proteomes" id="UP000033428">
    <property type="component" value="Unassembled WGS sequence"/>
</dbReference>